<comment type="caution">
    <text evidence="1">The sequence shown here is derived from an EMBL/GenBank/DDBJ whole genome shotgun (WGS) entry which is preliminary data.</text>
</comment>
<sequence>MNFDGIINHHIFQIHSKMFKINRFLKLYDYWPFTLDKLFNYYQCFRNDNYMPKYQYSHLLDMRRKLFIWEPSTLHLNANVFPTELFYFETFAYNKELSGPLDLIQDYVNRYFTVFSDLGNLGYSEHVSSPIEEESFIRYETMLAQLQISVPTYMRHLHSTRGKEIFTNLKGGYISPSFLIYFLNKPNLGGIFWLGTDLKYGFNPLLRNLLLKIIKKIKEFNFTFGDYKRINLKKASHEYMRVLSSIVPPFPYHLKISAALQEKSNLQSSLRSLKHKTRKIRRAANDFLYSMRILFISPDIPVHSHIRTFHTFDWSLDFYDLIAFICKNNYKITPFLFIENKPKYKLSKKKQKLDKAKLKKKELLLIKRKTDNSKSNKLKKRYKLGFIYYAPKPKRRQRKRI</sequence>
<evidence type="ECO:0000313" key="1">
    <source>
        <dbReference type="EMBL" id="MBJ6361817.1"/>
    </source>
</evidence>
<dbReference type="Proteomes" id="UP000640274">
    <property type="component" value="Unassembled WGS sequence"/>
</dbReference>
<dbReference type="EMBL" id="JAELUP010000054">
    <property type="protein sequence ID" value="MBJ6361817.1"/>
    <property type="molecule type" value="Genomic_DNA"/>
</dbReference>
<protein>
    <submittedName>
        <fullName evidence="1">Uncharacterized protein</fullName>
    </submittedName>
</protein>
<keyword evidence="2" id="KW-1185">Reference proteome</keyword>
<evidence type="ECO:0000313" key="2">
    <source>
        <dbReference type="Proteomes" id="UP000640274"/>
    </source>
</evidence>
<gene>
    <name evidence="1" type="ORF">JFN88_11125</name>
</gene>
<reference evidence="1" key="1">
    <citation type="submission" date="2020-12" db="EMBL/GenBank/DDBJ databases">
        <authorList>
            <person name="Huq M.A."/>
        </authorList>
    </citation>
    <scope>NUCLEOTIDE SEQUENCE</scope>
    <source>
        <strain evidence="1">MAHUQ-46</strain>
    </source>
</reference>
<name>A0A934IZ01_9BACL</name>
<proteinExistence type="predicted"/>
<accession>A0A934IZ01</accession>
<dbReference type="AlphaFoldDB" id="A0A934IZ01"/>
<organism evidence="1 2">
    <name type="scientific">Paenibacillus roseus</name>
    <dbReference type="NCBI Taxonomy" id="2798579"/>
    <lineage>
        <taxon>Bacteria</taxon>
        <taxon>Bacillati</taxon>
        <taxon>Bacillota</taxon>
        <taxon>Bacilli</taxon>
        <taxon>Bacillales</taxon>
        <taxon>Paenibacillaceae</taxon>
        <taxon>Paenibacillus</taxon>
    </lineage>
</organism>